<evidence type="ECO:0000256" key="2">
    <source>
        <dbReference type="SAM" id="SignalP"/>
    </source>
</evidence>
<sequence>MLNFWKIWWRIGATALSLTLYACASSLDESETIIKESLWLPVAEENLNDPGWTDNEPSKAMFQPSEVDDYSVNPEKIVVVDDGAHTLGGQPEGSSPRGAVDDGSARASLRLMLRSIFSTLDNDRRSRQGLTAVNQVATKKAGPRGYFGSRGKRFMPELESLLLAKYYQGMTRQGYLFNYASFILNIIIMPTNTTATTSIIIIIIIIIIKSNIFNKNIPRKIFT</sequence>
<gene>
    <name evidence="3" type="ORF">PoB_002913300</name>
</gene>
<keyword evidence="2" id="KW-0732">Signal</keyword>
<protein>
    <submittedName>
        <fullName evidence="3">Tachykinin-2</fullName>
    </submittedName>
</protein>
<dbReference type="Proteomes" id="UP000735302">
    <property type="component" value="Unassembled WGS sequence"/>
</dbReference>
<dbReference type="PROSITE" id="PS51257">
    <property type="entry name" value="PROKAR_LIPOPROTEIN"/>
    <property type="match status" value="1"/>
</dbReference>
<feature type="signal peptide" evidence="2">
    <location>
        <begin position="1"/>
        <end position="24"/>
    </location>
</feature>
<feature type="transmembrane region" description="Helical" evidence="1">
    <location>
        <begin position="182"/>
        <end position="208"/>
    </location>
</feature>
<feature type="chain" id="PRO_5043517424" evidence="2">
    <location>
        <begin position="25"/>
        <end position="223"/>
    </location>
</feature>
<name>A0AAV4A7C3_9GAST</name>
<dbReference type="EMBL" id="BLXT01003614">
    <property type="protein sequence ID" value="GFO02628.1"/>
    <property type="molecule type" value="Genomic_DNA"/>
</dbReference>
<evidence type="ECO:0000313" key="4">
    <source>
        <dbReference type="Proteomes" id="UP000735302"/>
    </source>
</evidence>
<keyword evidence="4" id="KW-1185">Reference proteome</keyword>
<keyword evidence="1" id="KW-0472">Membrane</keyword>
<reference evidence="3 4" key="1">
    <citation type="journal article" date="2021" name="Elife">
        <title>Chloroplast acquisition without the gene transfer in kleptoplastic sea slugs, Plakobranchus ocellatus.</title>
        <authorList>
            <person name="Maeda T."/>
            <person name="Takahashi S."/>
            <person name="Yoshida T."/>
            <person name="Shimamura S."/>
            <person name="Takaki Y."/>
            <person name="Nagai Y."/>
            <person name="Toyoda A."/>
            <person name="Suzuki Y."/>
            <person name="Arimoto A."/>
            <person name="Ishii H."/>
            <person name="Satoh N."/>
            <person name="Nishiyama T."/>
            <person name="Hasebe M."/>
            <person name="Maruyama T."/>
            <person name="Minagawa J."/>
            <person name="Obokata J."/>
            <person name="Shigenobu S."/>
        </authorList>
    </citation>
    <scope>NUCLEOTIDE SEQUENCE [LARGE SCALE GENOMIC DNA]</scope>
</reference>
<dbReference type="AlphaFoldDB" id="A0AAV4A7C3"/>
<keyword evidence="1" id="KW-1133">Transmembrane helix</keyword>
<organism evidence="3 4">
    <name type="scientific">Plakobranchus ocellatus</name>
    <dbReference type="NCBI Taxonomy" id="259542"/>
    <lineage>
        <taxon>Eukaryota</taxon>
        <taxon>Metazoa</taxon>
        <taxon>Spiralia</taxon>
        <taxon>Lophotrochozoa</taxon>
        <taxon>Mollusca</taxon>
        <taxon>Gastropoda</taxon>
        <taxon>Heterobranchia</taxon>
        <taxon>Euthyneura</taxon>
        <taxon>Panpulmonata</taxon>
        <taxon>Sacoglossa</taxon>
        <taxon>Placobranchoidea</taxon>
        <taxon>Plakobranchidae</taxon>
        <taxon>Plakobranchus</taxon>
    </lineage>
</organism>
<evidence type="ECO:0000256" key="1">
    <source>
        <dbReference type="SAM" id="Phobius"/>
    </source>
</evidence>
<comment type="caution">
    <text evidence="3">The sequence shown here is derived from an EMBL/GenBank/DDBJ whole genome shotgun (WGS) entry which is preliminary data.</text>
</comment>
<accession>A0AAV4A7C3</accession>
<evidence type="ECO:0000313" key="3">
    <source>
        <dbReference type="EMBL" id="GFO02628.1"/>
    </source>
</evidence>
<proteinExistence type="predicted"/>
<keyword evidence="1" id="KW-0812">Transmembrane</keyword>